<name>A0ACB6R2T3_9PLEO</name>
<reference evidence="1" key="1">
    <citation type="journal article" date="2020" name="Stud. Mycol.">
        <title>101 Dothideomycetes genomes: a test case for predicting lifestyles and emergence of pathogens.</title>
        <authorList>
            <person name="Haridas S."/>
            <person name="Albert R."/>
            <person name="Binder M."/>
            <person name="Bloem J."/>
            <person name="Labutti K."/>
            <person name="Salamov A."/>
            <person name="Andreopoulos B."/>
            <person name="Baker S."/>
            <person name="Barry K."/>
            <person name="Bills G."/>
            <person name="Bluhm B."/>
            <person name="Cannon C."/>
            <person name="Castanera R."/>
            <person name="Culley D."/>
            <person name="Daum C."/>
            <person name="Ezra D."/>
            <person name="Gonzalez J."/>
            <person name="Henrissat B."/>
            <person name="Kuo A."/>
            <person name="Liang C."/>
            <person name="Lipzen A."/>
            <person name="Lutzoni F."/>
            <person name="Magnuson J."/>
            <person name="Mondo S."/>
            <person name="Nolan M."/>
            <person name="Ohm R."/>
            <person name="Pangilinan J."/>
            <person name="Park H.-J."/>
            <person name="Ramirez L."/>
            <person name="Alfaro M."/>
            <person name="Sun H."/>
            <person name="Tritt A."/>
            <person name="Yoshinaga Y."/>
            <person name="Zwiers L.-H."/>
            <person name="Turgeon B."/>
            <person name="Goodwin S."/>
            <person name="Spatafora J."/>
            <person name="Crous P."/>
            <person name="Grigoriev I."/>
        </authorList>
    </citation>
    <scope>NUCLEOTIDE SEQUENCE</scope>
    <source>
        <strain evidence="1">ATCC 200398</strain>
    </source>
</reference>
<keyword evidence="2" id="KW-1185">Reference proteome</keyword>
<organism evidence="1 2">
    <name type="scientific">Lindgomyces ingoldianus</name>
    <dbReference type="NCBI Taxonomy" id="673940"/>
    <lineage>
        <taxon>Eukaryota</taxon>
        <taxon>Fungi</taxon>
        <taxon>Dikarya</taxon>
        <taxon>Ascomycota</taxon>
        <taxon>Pezizomycotina</taxon>
        <taxon>Dothideomycetes</taxon>
        <taxon>Pleosporomycetidae</taxon>
        <taxon>Pleosporales</taxon>
        <taxon>Lindgomycetaceae</taxon>
        <taxon>Lindgomyces</taxon>
    </lineage>
</organism>
<evidence type="ECO:0000313" key="2">
    <source>
        <dbReference type="Proteomes" id="UP000799755"/>
    </source>
</evidence>
<accession>A0ACB6R2T3</accession>
<evidence type="ECO:0000313" key="1">
    <source>
        <dbReference type="EMBL" id="KAF2473456.1"/>
    </source>
</evidence>
<dbReference type="Proteomes" id="UP000799755">
    <property type="component" value="Unassembled WGS sequence"/>
</dbReference>
<sequence length="247" mass="27766">MKLLRVVSRIPVRSFGTERLIWPPFTSAIANLTRPSQRFSSSCLRQSISQPKIQQCTVTQNQNLPSFFARFRRAPHRYNSTKPSPNPTPNLGSPQPAPSLSQRLRKLSREYGYASLGVYFALLVLDFPFCFLAVKSLGTERIAHWEHVVLGAAKDIIRIPFPNLFEKDGTAQAEVAAEEVRKDATEAKGDATIWTQLALAFVIHKSFIFVRVPLTAALTPKVVRTLRGWGWDIGKRKPKTPKNPKTT</sequence>
<gene>
    <name evidence="1" type="ORF">BDR25DRAFT_219186</name>
</gene>
<dbReference type="EMBL" id="MU003500">
    <property type="protein sequence ID" value="KAF2473456.1"/>
    <property type="molecule type" value="Genomic_DNA"/>
</dbReference>
<protein>
    <submittedName>
        <fullName evidence="1">Uncharacterized protein</fullName>
    </submittedName>
</protein>
<comment type="caution">
    <text evidence="1">The sequence shown here is derived from an EMBL/GenBank/DDBJ whole genome shotgun (WGS) entry which is preliminary data.</text>
</comment>
<proteinExistence type="predicted"/>